<dbReference type="InterPro" id="IPR024453">
    <property type="entry name" value="Peptidase_C92"/>
</dbReference>
<proteinExistence type="predicted"/>
<organism evidence="1 2">
    <name type="scientific">Jejubacter calystegiae</name>
    <dbReference type="NCBI Taxonomy" id="2579935"/>
    <lineage>
        <taxon>Bacteria</taxon>
        <taxon>Pseudomonadati</taxon>
        <taxon>Pseudomonadota</taxon>
        <taxon>Gammaproteobacteria</taxon>
        <taxon>Enterobacterales</taxon>
        <taxon>Enterobacteriaceae</taxon>
        <taxon>Jejubacter</taxon>
    </lineage>
</organism>
<dbReference type="Gene3D" id="3.90.1720.10">
    <property type="entry name" value="endopeptidase domain like (from Nostoc punctiforme)"/>
    <property type="match status" value="1"/>
</dbReference>
<evidence type="ECO:0000313" key="1">
    <source>
        <dbReference type="EMBL" id="QCT20000.1"/>
    </source>
</evidence>
<dbReference type="Proteomes" id="UP000302163">
    <property type="component" value="Chromosome"/>
</dbReference>
<reference evidence="1 2" key="1">
    <citation type="submission" date="2019-05" db="EMBL/GenBank/DDBJ databases">
        <title>Complete genome sequence of Izhakiella calystegiae KSNA2, an endophyte isolated from beach morning glory (Calystegia soldanella).</title>
        <authorList>
            <person name="Jiang L."/>
            <person name="Jeong J.C."/>
            <person name="Kim C.Y."/>
            <person name="Kim D.H."/>
            <person name="Kim S.W."/>
            <person name="Lee j."/>
        </authorList>
    </citation>
    <scope>NUCLEOTIDE SEQUENCE [LARGE SCALE GENOMIC DNA]</scope>
    <source>
        <strain evidence="1 2">KSNA2</strain>
    </source>
</reference>
<accession>A0A4P8YHE2</accession>
<dbReference type="KEGG" id="izh:FEM41_10205"/>
<dbReference type="EMBL" id="CP040428">
    <property type="protein sequence ID" value="QCT20000.1"/>
    <property type="molecule type" value="Genomic_DNA"/>
</dbReference>
<evidence type="ECO:0000313" key="2">
    <source>
        <dbReference type="Proteomes" id="UP000302163"/>
    </source>
</evidence>
<dbReference type="OrthoDB" id="6534631at2"/>
<dbReference type="NCBIfam" id="NF008552">
    <property type="entry name" value="PRK11479.1"/>
    <property type="match status" value="1"/>
</dbReference>
<dbReference type="PROSITE" id="PS51257">
    <property type="entry name" value="PROKAR_LIPOPROTEIN"/>
    <property type="match status" value="1"/>
</dbReference>
<dbReference type="InterPro" id="IPR038765">
    <property type="entry name" value="Papain-like_cys_pep_sf"/>
</dbReference>
<dbReference type="AlphaFoldDB" id="A0A4P8YHE2"/>
<keyword evidence="2" id="KW-1185">Reference proteome</keyword>
<gene>
    <name evidence="1" type="ORF">FEM41_10205</name>
</gene>
<name>A0A4P8YHE2_9ENTR</name>
<dbReference type="Pfam" id="PF05708">
    <property type="entry name" value="Peptidase_C92"/>
    <property type="match status" value="1"/>
</dbReference>
<protein>
    <submittedName>
        <fullName evidence="1">YaeF family permuted papain-like enzyme</fullName>
    </submittedName>
</protein>
<sequence>MAPKIPALLCISLLAGCTLDISPSPEKQRLAIKIQRQSSAPGSSLRDITPEQLRAGDVLFSSSLGLTSLGIRLFSTSSVSHVAIYIGDGMVAEAVGDGVQIAPLQEVLKHSDKLFALRLPDLTQPQAEAIARFARDKNGSRYNYGGIVEMVPFMLTRQLCSLNPFSREFRQQCVQGLASAQLSTPDGRTQDSYFCSEFVLAAYAAADRPLTTMAAGWVSPADLMHMRDGDVASMTPERPLDYVGHLKQGVYLKARKMAWRWH</sequence>
<dbReference type="SUPFAM" id="SSF54001">
    <property type="entry name" value="Cysteine proteinases"/>
    <property type="match status" value="1"/>
</dbReference>